<dbReference type="EMBL" id="WTFF01000035">
    <property type="protein sequence ID" value="MBW5481849.1"/>
    <property type="molecule type" value="Genomic_DNA"/>
</dbReference>
<dbReference type="InterPro" id="IPR000792">
    <property type="entry name" value="Tscrpt_reg_LuxR_C"/>
</dbReference>
<proteinExistence type="predicted"/>
<dbReference type="InterPro" id="IPR036388">
    <property type="entry name" value="WH-like_DNA-bd_sf"/>
</dbReference>
<evidence type="ECO:0000259" key="1">
    <source>
        <dbReference type="SMART" id="SM00421"/>
    </source>
</evidence>
<protein>
    <submittedName>
        <fullName evidence="2">LuxR family transcriptional regulator</fullName>
    </submittedName>
</protein>
<evidence type="ECO:0000313" key="3">
    <source>
        <dbReference type="Proteomes" id="UP000812013"/>
    </source>
</evidence>
<organism evidence="2 3">
    <name type="scientific">Streptomyces bambusae</name>
    <dbReference type="NCBI Taxonomy" id="1550616"/>
    <lineage>
        <taxon>Bacteria</taxon>
        <taxon>Bacillati</taxon>
        <taxon>Actinomycetota</taxon>
        <taxon>Actinomycetes</taxon>
        <taxon>Kitasatosporales</taxon>
        <taxon>Streptomycetaceae</taxon>
        <taxon>Streptomyces</taxon>
    </lineage>
</organism>
<dbReference type="PANTHER" id="PTHR34293">
    <property type="entry name" value="HTH-TYPE TRANSCRIPTIONAL REGULATOR TRMBL2"/>
    <property type="match status" value="1"/>
</dbReference>
<dbReference type="Proteomes" id="UP000812013">
    <property type="component" value="Unassembled WGS sequence"/>
</dbReference>
<reference evidence="2 3" key="1">
    <citation type="submission" date="2019-12" db="EMBL/GenBank/DDBJ databases">
        <title>Genome sequence of Streptomyces bambusae.</title>
        <authorList>
            <person name="Bansal K."/>
            <person name="Choksket S."/>
            <person name="Korpole S."/>
            <person name="Patil P.B."/>
        </authorList>
    </citation>
    <scope>NUCLEOTIDE SEQUENCE [LARGE SCALE GENOMIC DNA]</scope>
    <source>
        <strain evidence="2 3">SK60</strain>
    </source>
</reference>
<accession>A0ABS6Z275</accession>
<dbReference type="SMART" id="SM00421">
    <property type="entry name" value="HTH_LUXR"/>
    <property type="match status" value="1"/>
</dbReference>
<name>A0ABS6Z275_9ACTN</name>
<keyword evidence="3" id="KW-1185">Reference proteome</keyword>
<dbReference type="InterPro" id="IPR051797">
    <property type="entry name" value="TrmB-like"/>
</dbReference>
<sequence>MATGTGEDEPERLGAALRRLGVGSAAALLYGAMLEAAPVRLPDLGAATGLTGAELSAAYAELAEAGLVSTSVDGSEAVAPLPPAAGLRLLGRRRAAELDASRITVAGAFEAFRRRRPAASTGDHSNGLVEVVTGEDIGPRLRQAWASACEQIRQFDSPPYFPIPTATDESLATLARGVIQRVVYSRDSLEHPGNLTHSIEPCIAAGEQARVVSVVPVKLIIIDDACALVSLSIHEVDDHHTLLVVQPCGLFSALTALFEQTWQTALPLHGSRLPLIRPPHDRAGAARPPSAADRRLLALLTGGVSDEAVARELGISRRTLFRRVEILMARLGAATRFQLALQAQRRGWL</sequence>
<dbReference type="PANTHER" id="PTHR34293:SF1">
    <property type="entry name" value="HTH-TYPE TRANSCRIPTIONAL REGULATOR TRMBL2"/>
    <property type="match status" value="1"/>
</dbReference>
<feature type="domain" description="HTH luxR-type" evidence="1">
    <location>
        <begin position="286"/>
        <end position="343"/>
    </location>
</feature>
<dbReference type="InterPro" id="IPR016032">
    <property type="entry name" value="Sig_transdc_resp-reg_C-effctor"/>
</dbReference>
<comment type="caution">
    <text evidence="2">The sequence shown here is derived from an EMBL/GenBank/DDBJ whole genome shotgun (WGS) entry which is preliminary data.</text>
</comment>
<gene>
    <name evidence="2" type="ORF">GPJ59_08125</name>
</gene>
<evidence type="ECO:0000313" key="2">
    <source>
        <dbReference type="EMBL" id="MBW5481849.1"/>
    </source>
</evidence>
<dbReference type="SUPFAM" id="SSF46894">
    <property type="entry name" value="C-terminal effector domain of the bipartite response regulators"/>
    <property type="match status" value="1"/>
</dbReference>
<dbReference type="Gene3D" id="1.10.10.10">
    <property type="entry name" value="Winged helix-like DNA-binding domain superfamily/Winged helix DNA-binding domain"/>
    <property type="match status" value="1"/>
</dbReference>